<evidence type="ECO:0000313" key="2">
    <source>
        <dbReference type="Proteomes" id="UP000294335"/>
    </source>
</evidence>
<proteinExistence type="predicted"/>
<sequence length="90" mass="10059">MRITEVSRPPEYASTTFFTSAMPSLHGVVRKGIDSNDVTDKFTVGRQLLTTKRQEVSEGRLTVGKYEVPCRSGLVSRWAAQQPRQFSLLG</sequence>
<dbReference type="Proteomes" id="UP000294335">
    <property type="component" value="Unassembled WGS sequence"/>
</dbReference>
<comment type="caution">
    <text evidence="1">The sequence shown here is derived from an EMBL/GenBank/DDBJ whole genome shotgun (WGS) entry which is preliminary data.</text>
</comment>
<accession>A0AAQ1PDP2</accession>
<name>A0AAQ1PDP2_9PSED</name>
<dbReference type="AlphaFoldDB" id="A0AAQ1PDP2"/>
<reference evidence="1 2" key="1">
    <citation type="submission" date="2018-02" db="EMBL/GenBank/DDBJ databases">
        <authorList>
            <person name="Dubost A."/>
        </authorList>
    </citation>
    <scope>NUCLEOTIDE SEQUENCE [LARGE SCALE GENOMIC DNA]</scope>
    <source>
        <strain evidence="2">JV551A3</strain>
    </source>
</reference>
<gene>
    <name evidence="1" type="ORF">JV551A3_V1_2070072</name>
</gene>
<dbReference type="EMBL" id="OPYN01000207">
    <property type="protein sequence ID" value="SPO63308.1"/>
    <property type="molecule type" value="Genomic_DNA"/>
</dbReference>
<evidence type="ECO:0000313" key="1">
    <source>
        <dbReference type="EMBL" id="SPO63308.1"/>
    </source>
</evidence>
<protein>
    <submittedName>
        <fullName evidence="1">Uncharacterized protein</fullName>
    </submittedName>
</protein>
<organism evidence="1 2">
    <name type="scientific">Pseudomonas inefficax</name>
    <dbReference type="NCBI Taxonomy" id="2078786"/>
    <lineage>
        <taxon>Bacteria</taxon>
        <taxon>Pseudomonadati</taxon>
        <taxon>Pseudomonadota</taxon>
        <taxon>Gammaproteobacteria</taxon>
        <taxon>Pseudomonadales</taxon>
        <taxon>Pseudomonadaceae</taxon>
        <taxon>Pseudomonas</taxon>
    </lineage>
</organism>
<keyword evidence="2" id="KW-1185">Reference proteome</keyword>